<protein>
    <recommendedName>
        <fullName evidence="2">Retrotransposon gag domain-containing protein</fullName>
    </recommendedName>
</protein>
<comment type="caution">
    <text evidence="3">The sequence shown here is derived from an EMBL/GenBank/DDBJ whole genome shotgun (WGS) entry which is preliminary data.</text>
</comment>
<accession>A0ABR4AX87</accession>
<dbReference type="PANTHER" id="PTHR33223">
    <property type="entry name" value="CCHC-TYPE DOMAIN-CONTAINING PROTEIN"/>
    <property type="match status" value="1"/>
</dbReference>
<feature type="region of interest" description="Disordered" evidence="1">
    <location>
        <begin position="616"/>
        <end position="647"/>
    </location>
</feature>
<dbReference type="Proteomes" id="UP001590951">
    <property type="component" value="Unassembled WGS sequence"/>
</dbReference>
<dbReference type="Gene3D" id="2.40.70.10">
    <property type="entry name" value="Acid Proteases"/>
    <property type="match status" value="1"/>
</dbReference>
<feature type="compositionally biased region" description="Polar residues" evidence="1">
    <location>
        <begin position="1"/>
        <end position="12"/>
    </location>
</feature>
<organism evidence="3 4">
    <name type="scientific">Lepraria finkii</name>
    <dbReference type="NCBI Taxonomy" id="1340010"/>
    <lineage>
        <taxon>Eukaryota</taxon>
        <taxon>Fungi</taxon>
        <taxon>Dikarya</taxon>
        <taxon>Ascomycota</taxon>
        <taxon>Pezizomycotina</taxon>
        <taxon>Lecanoromycetes</taxon>
        <taxon>OSLEUM clade</taxon>
        <taxon>Lecanoromycetidae</taxon>
        <taxon>Lecanorales</taxon>
        <taxon>Lecanorineae</taxon>
        <taxon>Stereocaulaceae</taxon>
        <taxon>Lepraria</taxon>
    </lineage>
</organism>
<dbReference type="CDD" id="cd00303">
    <property type="entry name" value="retropepsin_like"/>
    <property type="match status" value="1"/>
</dbReference>
<feature type="compositionally biased region" description="Low complexity" evidence="1">
    <location>
        <begin position="86"/>
        <end position="96"/>
    </location>
</feature>
<feature type="region of interest" description="Disordered" evidence="1">
    <location>
        <begin position="1"/>
        <end position="122"/>
    </location>
</feature>
<feature type="compositionally biased region" description="Polar residues" evidence="1">
    <location>
        <begin position="629"/>
        <end position="647"/>
    </location>
</feature>
<feature type="domain" description="Retrotransposon gag" evidence="2">
    <location>
        <begin position="158"/>
        <end position="240"/>
    </location>
</feature>
<feature type="region of interest" description="Disordered" evidence="1">
    <location>
        <begin position="444"/>
        <end position="557"/>
    </location>
</feature>
<feature type="compositionally biased region" description="Basic residues" evidence="1">
    <location>
        <begin position="619"/>
        <end position="628"/>
    </location>
</feature>
<feature type="compositionally biased region" description="Polar residues" evidence="1">
    <location>
        <begin position="517"/>
        <end position="553"/>
    </location>
</feature>
<evidence type="ECO:0000256" key="1">
    <source>
        <dbReference type="SAM" id="MobiDB-lite"/>
    </source>
</evidence>
<dbReference type="InterPro" id="IPR021109">
    <property type="entry name" value="Peptidase_aspartic_dom_sf"/>
</dbReference>
<dbReference type="PANTHER" id="PTHR33223:SF6">
    <property type="entry name" value="CCHC-TYPE DOMAIN-CONTAINING PROTEIN"/>
    <property type="match status" value="1"/>
</dbReference>
<sequence>MSNPLGSTLSFHRSTKASRARSPETNPRVEATTRLPKNLHSIQEFYTDSLETSPIDSEPATTSPKQSISKVNPEGSNQAPIPPDPESTSTHHPSTSAIETDPSSNMVQSKIRPFKGLRDGKEDPTEYIEDLEWVYDQDYRGKNPTNDATITEKSYRILFRQHLEADAYDWYTDLDKDIKQDWEKLKQLFLTSFQVTEKDTQAKKFELRMKVAQLKQEDNESIAEYLKKAFELSRKMVNDGIDVGMATLRGMRDQFKREQVNFECNKGSDYSYQTVEKLIKAAYSEVGKPNPFDPSYKDTMGVVLPHGRTSQSNEELLRQVLINTNQAFPAILQGFRSLNMAANNGIVVKGSPTQPNQQQIDLPRVKKDISQIQCYVCKQFGHYASFHNTDPNPIKAITASSAVVPNQQQLANGQESSDARKYYPAPVACLLPVSGNFSTPAMAAQRTIRSPAKQDKLLQQPAGIKKQTKQKAVPKVSKAGLEHIADMEGKENKQPDKAEEMKISEDEVEFEEAESPFTFQATQPTSQTQKQDSKQPAASARSQATYPPQTRINKNGKVQELVPVKAPKTPDPIRGLLGGSRFSIEEILKLPLTMEVGQFLDKSDIARQELALSMQRSTPRYRVKKSPKAKNQTDPSSSSNMAIAASVQSEPPTVTAHAFDDDGQSQPFMITAWIGSVKLPRTLIDGGSLVELVSRLKLQAMNPPPQIHTDGYLRVSLATDVIHTLTNHIYLPVNVQGIQAVVKAWVVDNQVYDLLLGVSWIRRVGLNPDYGTGKVTIRGNDSVPRQVPAEIIPMHVNLPTVELDDDESPGDAADEACQILLDEQENYQS</sequence>
<evidence type="ECO:0000313" key="3">
    <source>
        <dbReference type="EMBL" id="KAL2050270.1"/>
    </source>
</evidence>
<evidence type="ECO:0000259" key="2">
    <source>
        <dbReference type="Pfam" id="PF03732"/>
    </source>
</evidence>
<keyword evidence="4" id="KW-1185">Reference proteome</keyword>
<feature type="compositionally biased region" description="Polar residues" evidence="1">
    <location>
        <begin position="40"/>
        <end position="79"/>
    </location>
</feature>
<name>A0ABR4AX87_9LECA</name>
<dbReference type="Pfam" id="PF03732">
    <property type="entry name" value="Retrotrans_gag"/>
    <property type="match status" value="1"/>
</dbReference>
<feature type="compositionally biased region" description="Basic and acidic residues" evidence="1">
    <location>
        <begin position="480"/>
        <end position="505"/>
    </location>
</feature>
<dbReference type="InterPro" id="IPR005162">
    <property type="entry name" value="Retrotrans_gag_dom"/>
</dbReference>
<feature type="compositionally biased region" description="Polar residues" evidence="1">
    <location>
        <begin position="97"/>
        <end position="108"/>
    </location>
</feature>
<evidence type="ECO:0000313" key="4">
    <source>
        <dbReference type="Proteomes" id="UP001590951"/>
    </source>
</evidence>
<dbReference type="EMBL" id="JBHFEH010000050">
    <property type="protein sequence ID" value="KAL2050270.1"/>
    <property type="molecule type" value="Genomic_DNA"/>
</dbReference>
<gene>
    <name evidence="3" type="ORF">ABVK25_009497</name>
</gene>
<proteinExistence type="predicted"/>
<reference evidence="3 4" key="1">
    <citation type="submission" date="2024-09" db="EMBL/GenBank/DDBJ databases">
        <title>Rethinking Asexuality: The Enigmatic Case of Functional Sexual Genes in Lepraria (Stereocaulaceae).</title>
        <authorList>
            <person name="Doellman M."/>
            <person name="Sun Y."/>
            <person name="Barcenas-Pena A."/>
            <person name="Lumbsch H.T."/>
            <person name="Grewe F."/>
        </authorList>
    </citation>
    <scope>NUCLEOTIDE SEQUENCE [LARGE SCALE GENOMIC DNA]</scope>
    <source>
        <strain evidence="3 4">Grewe 0041</strain>
    </source>
</reference>